<keyword evidence="6" id="KW-0282">Flagellum</keyword>
<feature type="domain" description="Flagellar hook protein FlgE/F/G-like D1" evidence="5">
    <location>
        <begin position="109"/>
        <end position="169"/>
    </location>
</feature>
<dbReference type="SUPFAM" id="SSF117143">
    <property type="entry name" value="Flagellar hook protein flgE"/>
    <property type="match status" value="1"/>
</dbReference>
<dbReference type="STRING" id="1385510.GCA_000425205_00171"/>
<organism evidence="6 7">
    <name type="scientific">Pontibacillus halophilus JSM 076056 = DSM 19796</name>
    <dbReference type="NCBI Taxonomy" id="1385510"/>
    <lineage>
        <taxon>Bacteria</taxon>
        <taxon>Bacillati</taxon>
        <taxon>Bacillota</taxon>
        <taxon>Bacilli</taxon>
        <taxon>Bacillales</taxon>
        <taxon>Bacillaceae</taxon>
        <taxon>Pontibacillus</taxon>
    </lineage>
</organism>
<name>A0A0A5GRN2_9BACI</name>
<evidence type="ECO:0000259" key="3">
    <source>
        <dbReference type="Pfam" id="PF00460"/>
    </source>
</evidence>
<keyword evidence="6" id="KW-0966">Cell projection</keyword>
<accession>A0A0A5GRN2</accession>
<dbReference type="InterPro" id="IPR037925">
    <property type="entry name" value="FlgE/F/G-like"/>
</dbReference>
<gene>
    <name evidence="6" type="ORF">N781_01540</name>
</gene>
<dbReference type="InterPro" id="IPR053967">
    <property type="entry name" value="LlgE_F_G-like_D1"/>
</dbReference>
<protein>
    <submittedName>
        <fullName evidence="6">Flagellar hook-basal body protein</fullName>
    </submittedName>
</protein>
<feature type="domain" description="Flagellar basal-body/hook protein C-terminal" evidence="4">
    <location>
        <begin position="229"/>
        <end position="273"/>
    </location>
</feature>
<evidence type="ECO:0000256" key="1">
    <source>
        <dbReference type="ARBA" id="ARBA00009677"/>
    </source>
</evidence>
<dbReference type="AlphaFoldDB" id="A0A0A5GRN2"/>
<dbReference type="RefSeq" id="WP_026798992.1">
    <property type="nucleotide sequence ID" value="NZ_AULI01000001.1"/>
</dbReference>
<dbReference type="GO" id="GO:0009425">
    <property type="term" value="C:bacterial-type flagellum basal body"/>
    <property type="evidence" value="ECO:0007669"/>
    <property type="project" value="UniProtKB-SubCell"/>
</dbReference>
<proteinExistence type="inferred from homology"/>
<dbReference type="OrthoDB" id="9804559at2"/>
<dbReference type="eggNOG" id="COG4786">
    <property type="taxonomic scope" value="Bacteria"/>
</dbReference>
<dbReference type="Proteomes" id="UP000030528">
    <property type="component" value="Unassembled WGS sequence"/>
</dbReference>
<dbReference type="GO" id="GO:0071978">
    <property type="term" value="P:bacterial-type flagellum-dependent swarming motility"/>
    <property type="evidence" value="ECO:0007669"/>
    <property type="project" value="TreeGrafter"/>
</dbReference>
<evidence type="ECO:0000259" key="5">
    <source>
        <dbReference type="Pfam" id="PF22692"/>
    </source>
</evidence>
<feature type="domain" description="Flagellar basal body rod protein N-terminal" evidence="3">
    <location>
        <begin position="11"/>
        <end position="35"/>
    </location>
</feature>
<dbReference type="InterPro" id="IPR010930">
    <property type="entry name" value="Flg_bb/hook_C_dom"/>
</dbReference>
<keyword evidence="2" id="KW-0975">Bacterial flagellum</keyword>
<dbReference type="Pfam" id="PF06429">
    <property type="entry name" value="Flg_bbr_C"/>
    <property type="match status" value="1"/>
</dbReference>
<evidence type="ECO:0000313" key="6">
    <source>
        <dbReference type="EMBL" id="KGX93903.1"/>
    </source>
</evidence>
<evidence type="ECO:0000313" key="7">
    <source>
        <dbReference type="Proteomes" id="UP000030528"/>
    </source>
</evidence>
<evidence type="ECO:0000259" key="4">
    <source>
        <dbReference type="Pfam" id="PF06429"/>
    </source>
</evidence>
<reference evidence="6 7" key="1">
    <citation type="submission" date="2013-08" db="EMBL/GenBank/DDBJ databases">
        <authorList>
            <person name="Huang J."/>
            <person name="Wang G."/>
        </authorList>
    </citation>
    <scope>NUCLEOTIDE SEQUENCE [LARGE SCALE GENOMIC DNA]</scope>
    <source>
        <strain evidence="6 7">JSM 076056</strain>
    </source>
</reference>
<keyword evidence="7" id="KW-1185">Reference proteome</keyword>
<comment type="caution">
    <text evidence="6">The sequence shown here is derived from an EMBL/GenBank/DDBJ whole genome shotgun (WGS) entry which is preliminary data.</text>
</comment>
<dbReference type="InterPro" id="IPR001444">
    <property type="entry name" value="Flag_bb_rod_N"/>
</dbReference>
<dbReference type="Pfam" id="PF00460">
    <property type="entry name" value="Flg_bb_rod"/>
    <property type="match status" value="1"/>
</dbReference>
<evidence type="ECO:0000256" key="2">
    <source>
        <dbReference type="RuleBase" id="RU362116"/>
    </source>
</evidence>
<dbReference type="NCBIfam" id="TIGR03506">
    <property type="entry name" value="FlgEFG_subfam"/>
    <property type="match status" value="1"/>
</dbReference>
<dbReference type="Pfam" id="PF22692">
    <property type="entry name" value="LlgE_F_G_D1"/>
    <property type="match status" value="1"/>
</dbReference>
<dbReference type="EMBL" id="AVPE01000001">
    <property type="protein sequence ID" value="KGX93903.1"/>
    <property type="molecule type" value="Genomic_DNA"/>
</dbReference>
<sequence length="275" mass="30019">MLRSSMQAAVTMGQLQQKLDLIGHNVSNVNTTGYKTKDAQFSSLLFQEMDNQSRPEEEVNRLTPNGIRIGSGAQMTGSDVDFSQGSIRTTDRILDVAILGNNQLFSIQVTENGAEETRFTRDGAFYLSPVNANENMLVTAAGNPVLGEDGPILLQNDVQELTIREDGRIMSTVNGQQVIEGQLAMVEAVRPRMLEATGGNLYRLPTDVGLNVNGEEIVAPMNQDEVRLQSGALETSNVDLSKQLTDLTVTQRAYQLNSQSIKLGDQMMGLINGLR</sequence>
<dbReference type="PANTHER" id="PTHR30435:SF19">
    <property type="entry name" value="FLAGELLAR BASAL-BODY ROD PROTEIN FLGG"/>
    <property type="match status" value="1"/>
</dbReference>
<comment type="similarity">
    <text evidence="1 2">Belongs to the flagella basal body rod proteins family.</text>
</comment>
<keyword evidence="6" id="KW-0969">Cilium</keyword>
<dbReference type="PANTHER" id="PTHR30435">
    <property type="entry name" value="FLAGELLAR PROTEIN"/>
    <property type="match status" value="1"/>
</dbReference>
<dbReference type="InterPro" id="IPR020013">
    <property type="entry name" value="Flagellar_FlgE/F/G"/>
</dbReference>
<comment type="subcellular location">
    <subcellularLocation>
        <location evidence="2">Bacterial flagellum basal body</location>
    </subcellularLocation>
</comment>